<evidence type="ECO:0000256" key="7">
    <source>
        <dbReference type="ARBA" id="ARBA00022729"/>
    </source>
</evidence>
<keyword evidence="6" id="KW-0645">Protease</keyword>
<evidence type="ECO:0000256" key="8">
    <source>
        <dbReference type="ARBA" id="ARBA00022737"/>
    </source>
</evidence>
<dbReference type="EC" id="3.4.21.107" evidence="4"/>
<dbReference type="AlphaFoldDB" id="A0A5B9DSE3"/>
<keyword evidence="17" id="KW-1133">Transmembrane helix</keyword>
<dbReference type="KEGG" id="yti:FNA67_14690"/>
<dbReference type="PANTHER" id="PTHR22939:SF130">
    <property type="entry name" value="PERIPLASMIC SERINE ENDOPROTEASE DEGP-LIKE-RELATED"/>
    <property type="match status" value="1"/>
</dbReference>
<feature type="binding site" evidence="15">
    <location>
        <begin position="273"/>
        <end position="277"/>
    </location>
    <ligand>
        <name>substrate</name>
    </ligand>
</feature>
<dbReference type="NCBIfam" id="TIGR02037">
    <property type="entry name" value="degP_htrA_DO"/>
    <property type="match status" value="1"/>
</dbReference>
<feature type="compositionally biased region" description="Pro residues" evidence="16">
    <location>
        <begin position="419"/>
        <end position="436"/>
    </location>
</feature>
<name>A0A5B9DSE3_9HYPH</name>
<evidence type="ECO:0000256" key="2">
    <source>
        <dbReference type="ARBA" id="ARBA00004418"/>
    </source>
</evidence>
<keyword evidence="8" id="KW-0677">Repeat</keyword>
<keyword evidence="12" id="KW-0346">Stress response</keyword>
<keyword evidence="20" id="KW-1185">Reference proteome</keyword>
<dbReference type="Pfam" id="PF13180">
    <property type="entry name" value="PDZ_2"/>
    <property type="match status" value="1"/>
</dbReference>
<feature type="domain" description="PDZ" evidence="18">
    <location>
        <begin position="301"/>
        <end position="391"/>
    </location>
</feature>
<dbReference type="InterPro" id="IPR001478">
    <property type="entry name" value="PDZ"/>
</dbReference>
<sequence>MVGTSFNSPCPSLHRARTCFLVPLAALTAAWGIAGRVSMGFARAALRALVIFGAVTLAAVPAGAASPTAQGPASVSALAKQLSPAVVNIGTSRHVPGGQGVPLPQGPDGSQLDDMLDHLNPNDGQGPDAELEAESLGSGFIIKPEGLIVTNNHVIDGAEEIQVFLTDGTRLPARVVGTDSKTDLAVLKVDAGRDLPFVEFGDSDTAEVGDWVMAIGNPFGLGGSVTLGIVSARNRDINSGPYDNFIQTDAAINQGNSGGPLFDMDGKVVGINTALLARGGSSIGIGFAVATNLARPVIEQLVEFGETRRGWLGVGIQGVTDDIAASLGRHNTNGAMVVDITKGGPSDGVLKVGDLILQFDGKPIEQMRDLPRIVAQTEVGKSVEVKILRNGKDKTVKISLGRLEVGEQKIAEAQQQQEPPQPPDAPDAPVGPPPGLPELVGFEAGPLSAEVRKQYGIPEEVKGVIVTDVTAKSDAEDKGIIPGLVISEVNQQPIETVADVVSMVSAAKEAGRPAVLFKVTDATMASRFIAVRLQ</sequence>
<protein>
    <recommendedName>
        <fullName evidence="5">Probable periplasmic serine endoprotease DegP-like</fullName>
        <ecNumber evidence="4">3.4.21.107</ecNumber>
    </recommendedName>
    <alternativeName>
        <fullName evidence="13">Protease Do</fullName>
    </alternativeName>
</protein>
<keyword evidence="11" id="KW-0720">Serine protease</keyword>
<evidence type="ECO:0000256" key="14">
    <source>
        <dbReference type="PIRSR" id="PIRSR611782-1"/>
    </source>
</evidence>
<evidence type="ECO:0000313" key="19">
    <source>
        <dbReference type="EMBL" id="QEE21358.1"/>
    </source>
</evidence>
<dbReference type="InterPro" id="IPR009003">
    <property type="entry name" value="Peptidase_S1_PA"/>
</dbReference>
<evidence type="ECO:0000256" key="12">
    <source>
        <dbReference type="ARBA" id="ARBA00023016"/>
    </source>
</evidence>
<dbReference type="InterPro" id="IPR036034">
    <property type="entry name" value="PDZ_sf"/>
</dbReference>
<evidence type="ECO:0000256" key="17">
    <source>
        <dbReference type="SAM" id="Phobius"/>
    </source>
</evidence>
<dbReference type="Pfam" id="PF13365">
    <property type="entry name" value="Trypsin_2"/>
    <property type="match status" value="1"/>
</dbReference>
<feature type="binding site" evidence="15">
    <location>
        <position position="183"/>
    </location>
    <ligand>
        <name>substrate</name>
    </ligand>
</feature>
<evidence type="ECO:0000256" key="4">
    <source>
        <dbReference type="ARBA" id="ARBA00013035"/>
    </source>
</evidence>
<evidence type="ECO:0000256" key="6">
    <source>
        <dbReference type="ARBA" id="ARBA00022670"/>
    </source>
</evidence>
<keyword evidence="10" id="KW-0378">Hydrolase</keyword>
<keyword evidence="9" id="KW-0574">Periplasm</keyword>
<dbReference type="GO" id="GO:0004252">
    <property type="term" value="F:serine-type endopeptidase activity"/>
    <property type="evidence" value="ECO:0007669"/>
    <property type="project" value="InterPro"/>
</dbReference>
<accession>A0A5B9DSE3</accession>
<dbReference type="PROSITE" id="PS50106">
    <property type="entry name" value="PDZ"/>
    <property type="match status" value="1"/>
</dbReference>
<evidence type="ECO:0000313" key="20">
    <source>
        <dbReference type="Proteomes" id="UP000321062"/>
    </source>
</evidence>
<dbReference type="Gene3D" id="2.30.42.10">
    <property type="match status" value="2"/>
</dbReference>
<feature type="active site" description="Charge relay system" evidence="14">
    <location>
        <position position="257"/>
    </location>
</feature>
<evidence type="ECO:0000256" key="3">
    <source>
        <dbReference type="ARBA" id="ARBA00010541"/>
    </source>
</evidence>
<evidence type="ECO:0000256" key="1">
    <source>
        <dbReference type="ARBA" id="ARBA00001772"/>
    </source>
</evidence>
<feature type="region of interest" description="Disordered" evidence="16">
    <location>
        <begin position="411"/>
        <end position="439"/>
    </location>
</feature>
<dbReference type="Gene3D" id="2.40.10.120">
    <property type="match status" value="1"/>
</dbReference>
<evidence type="ECO:0000256" key="11">
    <source>
        <dbReference type="ARBA" id="ARBA00022825"/>
    </source>
</evidence>
<feature type="active site" description="Charge relay system" evidence="14">
    <location>
        <position position="153"/>
    </location>
</feature>
<evidence type="ECO:0000259" key="18">
    <source>
        <dbReference type="PROSITE" id="PS50106"/>
    </source>
</evidence>
<comment type="catalytic activity">
    <reaction evidence="1">
        <text>Acts on substrates that are at least partially unfolded. The cleavage site P1 residue is normally between a pair of hydrophobic residues, such as Val-|-Val.</text>
        <dbReference type="EC" id="3.4.21.107"/>
    </reaction>
</comment>
<evidence type="ECO:0000256" key="10">
    <source>
        <dbReference type="ARBA" id="ARBA00022801"/>
    </source>
</evidence>
<dbReference type="GO" id="GO:0006508">
    <property type="term" value="P:proteolysis"/>
    <property type="evidence" value="ECO:0007669"/>
    <property type="project" value="UniProtKB-KW"/>
</dbReference>
<dbReference type="CDD" id="cd10839">
    <property type="entry name" value="cpPDZ1_DegP-like"/>
    <property type="match status" value="1"/>
</dbReference>
<evidence type="ECO:0000256" key="15">
    <source>
        <dbReference type="PIRSR" id="PIRSR611782-2"/>
    </source>
</evidence>
<feature type="binding site" evidence="15">
    <location>
        <position position="153"/>
    </location>
    <ligand>
        <name>substrate</name>
    </ligand>
</feature>
<evidence type="ECO:0000256" key="5">
    <source>
        <dbReference type="ARBA" id="ARBA00013958"/>
    </source>
</evidence>
<evidence type="ECO:0000256" key="13">
    <source>
        <dbReference type="ARBA" id="ARBA00032850"/>
    </source>
</evidence>
<organism evidence="19 20">
    <name type="scientific">Paradevosia tibetensis</name>
    <dbReference type="NCBI Taxonomy" id="1447062"/>
    <lineage>
        <taxon>Bacteria</taxon>
        <taxon>Pseudomonadati</taxon>
        <taxon>Pseudomonadota</taxon>
        <taxon>Alphaproteobacteria</taxon>
        <taxon>Hyphomicrobiales</taxon>
        <taxon>Devosiaceae</taxon>
        <taxon>Paradevosia</taxon>
    </lineage>
</organism>
<dbReference type="SUPFAM" id="SSF50494">
    <property type="entry name" value="Trypsin-like serine proteases"/>
    <property type="match status" value="1"/>
</dbReference>
<keyword evidence="17" id="KW-0812">Transmembrane</keyword>
<feature type="binding site" evidence="15">
    <location>
        <begin position="255"/>
        <end position="257"/>
    </location>
    <ligand>
        <name>substrate</name>
    </ligand>
</feature>
<comment type="subcellular location">
    <subcellularLocation>
        <location evidence="2">Periplasm</location>
    </subcellularLocation>
</comment>
<evidence type="ECO:0000256" key="16">
    <source>
        <dbReference type="SAM" id="MobiDB-lite"/>
    </source>
</evidence>
<evidence type="ECO:0000256" key="9">
    <source>
        <dbReference type="ARBA" id="ARBA00022764"/>
    </source>
</evidence>
<dbReference type="SUPFAM" id="SSF50156">
    <property type="entry name" value="PDZ domain-like"/>
    <property type="match status" value="2"/>
</dbReference>
<feature type="active site" description="Charge relay system" evidence="14">
    <location>
        <position position="183"/>
    </location>
</feature>
<dbReference type="Proteomes" id="UP000321062">
    <property type="component" value="Chromosome"/>
</dbReference>
<gene>
    <name evidence="19" type="ORF">FNA67_14690</name>
</gene>
<feature type="region of interest" description="Disordered" evidence="16">
    <location>
        <begin position="93"/>
        <end position="115"/>
    </location>
</feature>
<feature type="transmembrane region" description="Helical" evidence="17">
    <location>
        <begin position="20"/>
        <end position="37"/>
    </location>
</feature>
<dbReference type="InterPro" id="IPR011782">
    <property type="entry name" value="Pept_S1C_Do"/>
</dbReference>
<dbReference type="PRINTS" id="PR00834">
    <property type="entry name" value="PROTEASES2C"/>
</dbReference>
<dbReference type="SMART" id="SM00228">
    <property type="entry name" value="PDZ"/>
    <property type="match status" value="2"/>
</dbReference>
<dbReference type="EMBL" id="CP041690">
    <property type="protein sequence ID" value="QEE21358.1"/>
    <property type="molecule type" value="Genomic_DNA"/>
</dbReference>
<dbReference type="InterPro" id="IPR001940">
    <property type="entry name" value="Peptidase_S1C"/>
</dbReference>
<dbReference type="OrthoDB" id="7358927at2"/>
<comment type="similarity">
    <text evidence="3">Belongs to the peptidase S1C family.</text>
</comment>
<keyword evidence="7" id="KW-0732">Signal</keyword>
<proteinExistence type="inferred from homology"/>
<dbReference type="PANTHER" id="PTHR22939">
    <property type="entry name" value="SERINE PROTEASE FAMILY S1C HTRA-RELATED"/>
    <property type="match status" value="1"/>
</dbReference>
<keyword evidence="17" id="KW-0472">Membrane</keyword>
<reference evidence="19 20" key="1">
    <citation type="journal article" date="2015" name="Int. J. Syst. Evol. Microbiol.">
        <title>Youhaiella tibetensis gen. nov., sp. nov., isolated from subsurface sediment.</title>
        <authorList>
            <person name="Wang Y.X."/>
            <person name="Huang F.Q."/>
            <person name="Nogi Y."/>
            <person name="Pang S.J."/>
            <person name="Wang P.K."/>
            <person name="Lv J."/>
        </authorList>
    </citation>
    <scope>NUCLEOTIDE SEQUENCE [LARGE SCALE GENOMIC DNA]</scope>
    <source>
        <strain evidence="20">fig4</strain>
    </source>
</reference>
<feature type="transmembrane region" description="Helical" evidence="17">
    <location>
        <begin position="44"/>
        <end position="64"/>
    </location>
</feature>